<dbReference type="PROSITE" id="PS51898">
    <property type="entry name" value="TYR_RECOMBINASE"/>
    <property type="match status" value="1"/>
</dbReference>
<dbReference type="GO" id="GO:0046718">
    <property type="term" value="P:symbiont entry into host cell"/>
    <property type="evidence" value="ECO:0007669"/>
    <property type="project" value="UniProtKB-KW"/>
</dbReference>
<dbReference type="AlphaFoldDB" id="A0A382VI75"/>
<dbReference type="InterPro" id="IPR010998">
    <property type="entry name" value="Integrase_recombinase_N"/>
</dbReference>
<keyword evidence="5" id="KW-1179">Viral genome integration</keyword>
<organism evidence="9">
    <name type="scientific">marine metagenome</name>
    <dbReference type="NCBI Taxonomy" id="408172"/>
    <lineage>
        <taxon>unclassified sequences</taxon>
        <taxon>metagenomes</taxon>
        <taxon>ecological metagenomes</taxon>
    </lineage>
</organism>
<evidence type="ECO:0000313" key="9">
    <source>
        <dbReference type="EMBL" id="SVD45591.1"/>
    </source>
</evidence>
<dbReference type="GO" id="GO:0006310">
    <property type="term" value="P:DNA recombination"/>
    <property type="evidence" value="ECO:0007669"/>
    <property type="project" value="UniProtKB-KW"/>
</dbReference>
<evidence type="ECO:0000256" key="5">
    <source>
        <dbReference type="ARBA" id="ARBA00023195"/>
    </source>
</evidence>
<evidence type="ECO:0000256" key="3">
    <source>
        <dbReference type="ARBA" id="ARBA00023125"/>
    </source>
</evidence>
<feature type="domain" description="Core-binding (CB)" evidence="8">
    <location>
        <begin position="27"/>
        <end position="109"/>
    </location>
</feature>
<dbReference type="InterPro" id="IPR050808">
    <property type="entry name" value="Phage_Integrase"/>
</dbReference>
<dbReference type="InterPro" id="IPR013762">
    <property type="entry name" value="Integrase-like_cat_sf"/>
</dbReference>
<evidence type="ECO:0008006" key="10">
    <source>
        <dbReference type="Google" id="ProtNLM"/>
    </source>
</evidence>
<dbReference type="GO" id="GO:0075713">
    <property type="term" value="P:establishment of integrated proviral latency"/>
    <property type="evidence" value="ECO:0007669"/>
    <property type="project" value="UniProtKB-KW"/>
</dbReference>
<accession>A0A382VI75</accession>
<keyword evidence="2" id="KW-0229">DNA integration</keyword>
<dbReference type="GO" id="GO:0015074">
    <property type="term" value="P:DNA integration"/>
    <property type="evidence" value="ECO:0007669"/>
    <property type="project" value="UniProtKB-KW"/>
</dbReference>
<dbReference type="Pfam" id="PF22022">
    <property type="entry name" value="Phage_int_M"/>
    <property type="match status" value="1"/>
</dbReference>
<keyword evidence="6" id="KW-1160">Virus entry into host cell</keyword>
<dbReference type="GO" id="GO:0044826">
    <property type="term" value="P:viral genome integration into host DNA"/>
    <property type="evidence" value="ECO:0007669"/>
    <property type="project" value="UniProtKB-KW"/>
</dbReference>
<keyword evidence="3" id="KW-0238">DNA-binding</keyword>
<dbReference type="PANTHER" id="PTHR30629:SF2">
    <property type="entry name" value="PROPHAGE INTEGRASE INTS-RELATED"/>
    <property type="match status" value="1"/>
</dbReference>
<dbReference type="InterPro" id="IPR053876">
    <property type="entry name" value="Phage_int_M"/>
</dbReference>
<dbReference type="Gene3D" id="1.10.150.130">
    <property type="match status" value="1"/>
</dbReference>
<dbReference type="InterPro" id="IPR011010">
    <property type="entry name" value="DNA_brk_join_enz"/>
</dbReference>
<evidence type="ECO:0000256" key="4">
    <source>
        <dbReference type="ARBA" id="ARBA00023172"/>
    </source>
</evidence>
<dbReference type="SUPFAM" id="SSF56349">
    <property type="entry name" value="DNA breaking-rejoining enzymes"/>
    <property type="match status" value="1"/>
</dbReference>
<protein>
    <recommendedName>
        <fullName evidence="10">Tyr recombinase domain-containing protein</fullName>
    </recommendedName>
</protein>
<dbReference type="GO" id="GO:0003677">
    <property type="term" value="F:DNA binding"/>
    <property type="evidence" value="ECO:0007669"/>
    <property type="project" value="UniProtKB-KW"/>
</dbReference>
<feature type="non-terminal residue" evidence="9">
    <location>
        <position position="285"/>
    </location>
</feature>
<dbReference type="Gene3D" id="1.10.443.10">
    <property type="entry name" value="Intergrase catalytic core"/>
    <property type="match status" value="1"/>
</dbReference>
<keyword evidence="4" id="KW-0233">DNA recombination</keyword>
<evidence type="ECO:0000259" key="7">
    <source>
        <dbReference type="PROSITE" id="PS51898"/>
    </source>
</evidence>
<evidence type="ECO:0000256" key="2">
    <source>
        <dbReference type="ARBA" id="ARBA00022908"/>
    </source>
</evidence>
<dbReference type="PROSITE" id="PS51900">
    <property type="entry name" value="CB"/>
    <property type="match status" value="1"/>
</dbReference>
<sequence>QSLSQIEQDIDPATQKLTKKIADRNALTVGDLVEEYIEKWAKVKKKERSWKEDERLLNKDILPVIGRKKAKDIRRRDIVLLLDAIVERGATITANRVLAVTRKMFNFAVGRDIIDASPCVQIPAPSKENRRERYLSEDEIKVFWEKLDDAKMSQEIRLALKFLLVTGQRKNEVIGAEWSEFDLKNKWWTIPAEKSKNKLTHRVPLTSTAMEILNALKKSTGQYQFVFASPVGHTKRNPERKAGMFPILGSAVDRALRNNQTNNLKTKQKNIFNLDHFTPHDLRRT</sequence>
<evidence type="ECO:0000256" key="1">
    <source>
        <dbReference type="ARBA" id="ARBA00008857"/>
    </source>
</evidence>
<proteinExistence type="inferred from homology"/>
<gene>
    <name evidence="9" type="ORF">METZ01_LOCUS398445</name>
</gene>
<comment type="similarity">
    <text evidence="1">Belongs to the 'phage' integrase family.</text>
</comment>
<feature type="non-terminal residue" evidence="9">
    <location>
        <position position="1"/>
    </location>
</feature>
<name>A0A382VI75_9ZZZZ</name>
<dbReference type="InterPro" id="IPR002104">
    <property type="entry name" value="Integrase_catalytic"/>
</dbReference>
<feature type="domain" description="Tyr recombinase" evidence="7">
    <location>
        <begin position="130"/>
        <end position="285"/>
    </location>
</feature>
<reference evidence="9" key="1">
    <citation type="submission" date="2018-05" db="EMBL/GenBank/DDBJ databases">
        <authorList>
            <person name="Lanie J.A."/>
            <person name="Ng W.-L."/>
            <person name="Kazmierczak K.M."/>
            <person name="Andrzejewski T.M."/>
            <person name="Davidsen T.M."/>
            <person name="Wayne K.J."/>
            <person name="Tettelin H."/>
            <person name="Glass J.I."/>
            <person name="Rusch D."/>
            <person name="Podicherti R."/>
            <person name="Tsui H.-C.T."/>
            <person name="Winkler M.E."/>
        </authorList>
    </citation>
    <scope>NUCLEOTIDE SEQUENCE</scope>
</reference>
<evidence type="ECO:0000256" key="6">
    <source>
        <dbReference type="ARBA" id="ARBA00023296"/>
    </source>
</evidence>
<dbReference type="PANTHER" id="PTHR30629">
    <property type="entry name" value="PROPHAGE INTEGRASE"/>
    <property type="match status" value="1"/>
</dbReference>
<dbReference type="CDD" id="cd00801">
    <property type="entry name" value="INT_P4_C"/>
    <property type="match status" value="1"/>
</dbReference>
<evidence type="ECO:0000259" key="8">
    <source>
        <dbReference type="PROSITE" id="PS51900"/>
    </source>
</evidence>
<dbReference type="EMBL" id="UINC01151787">
    <property type="protein sequence ID" value="SVD45591.1"/>
    <property type="molecule type" value="Genomic_DNA"/>
</dbReference>
<dbReference type="Pfam" id="PF00589">
    <property type="entry name" value="Phage_integrase"/>
    <property type="match status" value="1"/>
</dbReference>
<dbReference type="InterPro" id="IPR044068">
    <property type="entry name" value="CB"/>
</dbReference>